<dbReference type="Gene3D" id="3.40.50.1110">
    <property type="entry name" value="SGNH hydrolase"/>
    <property type="match status" value="1"/>
</dbReference>
<dbReference type="InterPro" id="IPR036514">
    <property type="entry name" value="SGNH_hydro_sf"/>
</dbReference>
<keyword evidence="10" id="KW-1185">Reference proteome</keyword>
<keyword evidence="5" id="KW-0378">Hydrolase</keyword>
<feature type="chain" id="PRO_5041726073" description="GDSL esterase/lipase" evidence="8">
    <location>
        <begin position="27"/>
        <end position="187"/>
    </location>
</feature>
<keyword evidence="4 8" id="KW-0732">Signal</keyword>
<dbReference type="GO" id="GO:0016042">
    <property type="term" value="P:lipid catabolic process"/>
    <property type="evidence" value="ECO:0007669"/>
    <property type="project" value="UniProtKB-KW"/>
</dbReference>
<evidence type="ECO:0000256" key="7">
    <source>
        <dbReference type="ARBA" id="ARBA00023098"/>
    </source>
</evidence>
<comment type="caution">
    <text evidence="9">The sequence shown here is derived from an EMBL/GenBank/DDBJ whole genome shotgun (WGS) entry which is preliminary data.</text>
</comment>
<dbReference type="Pfam" id="PF00657">
    <property type="entry name" value="Lipase_GDSL"/>
    <property type="match status" value="1"/>
</dbReference>
<evidence type="ECO:0000313" key="10">
    <source>
        <dbReference type="Proteomes" id="UP001188597"/>
    </source>
</evidence>
<keyword evidence="7" id="KW-0443">Lipid metabolism</keyword>
<dbReference type="PANTHER" id="PTHR45650:SF32">
    <property type="entry name" value="GDSL-LIKE LIPASE_ACYLHYDROLASE"/>
    <property type="match status" value="1"/>
</dbReference>
<feature type="non-terminal residue" evidence="9">
    <location>
        <position position="187"/>
    </location>
</feature>
<proteinExistence type="inferred from homology"/>
<dbReference type="GO" id="GO:0005576">
    <property type="term" value="C:extracellular region"/>
    <property type="evidence" value="ECO:0007669"/>
    <property type="project" value="UniProtKB-SubCell"/>
</dbReference>
<dbReference type="InterPro" id="IPR051238">
    <property type="entry name" value="GDSL_esterase/lipase"/>
</dbReference>
<reference evidence="9" key="1">
    <citation type="submission" date="2022-12" db="EMBL/GenBank/DDBJ databases">
        <title>Draft genome assemblies for two species of Escallonia (Escalloniales).</title>
        <authorList>
            <person name="Chanderbali A."/>
            <person name="Dervinis C."/>
            <person name="Anghel I."/>
            <person name="Soltis D."/>
            <person name="Soltis P."/>
            <person name="Zapata F."/>
        </authorList>
    </citation>
    <scope>NUCLEOTIDE SEQUENCE</scope>
    <source>
        <strain evidence="9">UCBG64.0493</strain>
        <tissue evidence="9">Leaf</tissue>
    </source>
</reference>
<accession>A0AA88VB51</accession>
<keyword evidence="6" id="KW-0442">Lipid degradation</keyword>
<comment type="subcellular location">
    <subcellularLocation>
        <location evidence="1">Secreted</location>
    </subcellularLocation>
</comment>
<protein>
    <recommendedName>
        <fullName evidence="11">GDSL esterase/lipase</fullName>
    </recommendedName>
</protein>
<evidence type="ECO:0000256" key="5">
    <source>
        <dbReference type="ARBA" id="ARBA00022801"/>
    </source>
</evidence>
<dbReference type="Proteomes" id="UP001188597">
    <property type="component" value="Unassembled WGS sequence"/>
</dbReference>
<comment type="similarity">
    <text evidence="2">Belongs to the 'GDSL' lipolytic enzyme family.</text>
</comment>
<evidence type="ECO:0000256" key="1">
    <source>
        <dbReference type="ARBA" id="ARBA00004613"/>
    </source>
</evidence>
<dbReference type="GO" id="GO:0016788">
    <property type="term" value="F:hydrolase activity, acting on ester bonds"/>
    <property type="evidence" value="ECO:0007669"/>
    <property type="project" value="InterPro"/>
</dbReference>
<dbReference type="AlphaFoldDB" id="A0AA88VB51"/>
<evidence type="ECO:0000313" key="9">
    <source>
        <dbReference type="EMBL" id="KAK3005486.1"/>
    </source>
</evidence>
<evidence type="ECO:0008006" key="11">
    <source>
        <dbReference type="Google" id="ProtNLM"/>
    </source>
</evidence>
<evidence type="ECO:0000256" key="8">
    <source>
        <dbReference type="SAM" id="SignalP"/>
    </source>
</evidence>
<gene>
    <name evidence="9" type="ORF">RJ639_017353</name>
</gene>
<evidence type="ECO:0000256" key="3">
    <source>
        <dbReference type="ARBA" id="ARBA00022525"/>
    </source>
</evidence>
<evidence type="ECO:0000256" key="6">
    <source>
        <dbReference type="ARBA" id="ARBA00022963"/>
    </source>
</evidence>
<sequence>MEKRRAGPIMMLLLSMAGLSSDKVMAAAVQFTAMYAFGDSLTDSGNNNYLNSLAKANYVPYGVDFYQGPSGRFCNGRTIIDYLGDLLELPLLPAYSNPFASSRDILKGVNYASAAAGILEETGQTLGERFSFSQQVQNFESTLSELRKQMHDQELNQHLTKALAVLILGSNDYINNYLLSSLYTTSY</sequence>
<evidence type="ECO:0000256" key="4">
    <source>
        <dbReference type="ARBA" id="ARBA00022729"/>
    </source>
</evidence>
<dbReference type="EMBL" id="JAVXUP010002122">
    <property type="protein sequence ID" value="KAK3005486.1"/>
    <property type="molecule type" value="Genomic_DNA"/>
</dbReference>
<dbReference type="PANTHER" id="PTHR45650">
    <property type="entry name" value="GDSL-LIKE LIPASE/ACYLHYDROLASE-RELATED"/>
    <property type="match status" value="1"/>
</dbReference>
<organism evidence="9 10">
    <name type="scientific">Escallonia herrerae</name>
    <dbReference type="NCBI Taxonomy" id="1293975"/>
    <lineage>
        <taxon>Eukaryota</taxon>
        <taxon>Viridiplantae</taxon>
        <taxon>Streptophyta</taxon>
        <taxon>Embryophyta</taxon>
        <taxon>Tracheophyta</taxon>
        <taxon>Spermatophyta</taxon>
        <taxon>Magnoliopsida</taxon>
        <taxon>eudicotyledons</taxon>
        <taxon>Gunneridae</taxon>
        <taxon>Pentapetalae</taxon>
        <taxon>asterids</taxon>
        <taxon>campanulids</taxon>
        <taxon>Escalloniales</taxon>
        <taxon>Escalloniaceae</taxon>
        <taxon>Escallonia</taxon>
    </lineage>
</organism>
<name>A0AA88VB51_9ASTE</name>
<keyword evidence="3" id="KW-0964">Secreted</keyword>
<feature type="signal peptide" evidence="8">
    <location>
        <begin position="1"/>
        <end position="26"/>
    </location>
</feature>
<dbReference type="InterPro" id="IPR001087">
    <property type="entry name" value="GDSL"/>
</dbReference>
<evidence type="ECO:0000256" key="2">
    <source>
        <dbReference type="ARBA" id="ARBA00008668"/>
    </source>
</evidence>